<evidence type="ECO:0000313" key="12">
    <source>
        <dbReference type="EMBL" id="KAK1928040.1"/>
    </source>
</evidence>
<dbReference type="Pfam" id="PF00856">
    <property type="entry name" value="SET"/>
    <property type="match status" value="1"/>
</dbReference>
<organism evidence="12 13">
    <name type="scientific">Papiliotrema laurentii</name>
    <name type="common">Cryptococcus laurentii</name>
    <dbReference type="NCBI Taxonomy" id="5418"/>
    <lineage>
        <taxon>Eukaryota</taxon>
        <taxon>Fungi</taxon>
        <taxon>Dikarya</taxon>
        <taxon>Basidiomycota</taxon>
        <taxon>Agaricomycotina</taxon>
        <taxon>Tremellomycetes</taxon>
        <taxon>Tremellales</taxon>
        <taxon>Rhynchogastremaceae</taxon>
        <taxon>Papiliotrema</taxon>
    </lineage>
</organism>
<feature type="region of interest" description="Disordered" evidence="10">
    <location>
        <begin position="328"/>
        <end position="440"/>
    </location>
</feature>
<keyword evidence="13" id="KW-1185">Reference proteome</keyword>
<feature type="region of interest" description="Disordered" evidence="10">
    <location>
        <begin position="853"/>
        <end position="973"/>
    </location>
</feature>
<dbReference type="GO" id="GO:0032259">
    <property type="term" value="P:methylation"/>
    <property type="evidence" value="ECO:0007669"/>
    <property type="project" value="UniProtKB-KW"/>
</dbReference>
<feature type="coiled-coil region" evidence="9">
    <location>
        <begin position="682"/>
        <end position="712"/>
    </location>
</feature>
<accession>A0AAD9L9D4</accession>
<keyword evidence="3" id="KW-0158">Chromosome</keyword>
<dbReference type="AlphaFoldDB" id="A0AAD9L9D4"/>
<evidence type="ECO:0000259" key="11">
    <source>
        <dbReference type="PROSITE" id="PS50280"/>
    </source>
</evidence>
<evidence type="ECO:0000256" key="9">
    <source>
        <dbReference type="SAM" id="Coils"/>
    </source>
</evidence>
<feature type="compositionally biased region" description="Basic and acidic residues" evidence="10">
    <location>
        <begin position="872"/>
        <end position="886"/>
    </location>
</feature>
<feature type="compositionally biased region" description="Basic and acidic residues" evidence="10">
    <location>
        <begin position="919"/>
        <end position="929"/>
    </location>
</feature>
<proteinExistence type="predicted"/>
<keyword evidence="4" id="KW-0489">Methyltransferase</keyword>
<keyword evidence="6" id="KW-0949">S-adenosyl-L-methionine</keyword>
<comment type="subcellular location">
    <subcellularLocation>
        <location evidence="2">Chromosome</location>
    </subcellularLocation>
    <subcellularLocation>
        <location evidence="1">Nucleus</location>
    </subcellularLocation>
</comment>
<comment type="caution">
    <text evidence="12">The sequence shown here is derived from an EMBL/GenBank/DDBJ whole genome shotgun (WGS) entry which is preliminary data.</text>
</comment>
<dbReference type="SMART" id="SM00317">
    <property type="entry name" value="SET"/>
    <property type="match status" value="1"/>
</dbReference>
<protein>
    <recommendedName>
        <fullName evidence="11">SET domain-containing protein</fullName>
    </recommendedName>
</protein>
<dbReference type="InterPro" id="IPR041938">
    <property type="entry name" value="Hist-Lys_N-MTase_N"/>
</dbReference>
<dbReference type="SUPFAM" id="SSF82199">
    <property type="entry name" value="SET domain"/>
    <property type="match status" value="1"/>
</dbReference>
<keyword evidence="5" id="KW-0808">Transferase</keyword>
<dbReference type="Gene3D" id="2.170.270.10">
    <property type="entry name" value="SET domain"/>
    <property type="match status" value="1"/>
</dbReference>
<dbReference type="GO" id="GO:0005694">
    <property type="term" value="C:chromosome"/>
    <property type="evidence" value="ECO:0007669"/>
    <property type="project" value="UniProtKB-SubCell"/>
</dbReference>
<evidence type="ECO:0000256" key="2">
    <source>
        <dbReference type="ARBA" id="ARBA00004286"/>
    </source>
</evidence>
<gene>
    <name evidence="12" type="ORF">DB88DRAFT_480167</name>
</gene>
<evidence type="ECO:0000256" key="1">
    <source>
        <dbReference type="ARBA" id="ARBA00004123"/>
    </source>
</evidence>
<evidence type="ECO:0000313" key="13">
    <source>
        <dbReference type="Proteomes" id="UP001182556"/>
    </source>
</evidence>
<feature type="coiled-coil region" evidence="9">
    <location>
        <begin position="602"/>
        <end position="642"/>
    </location>
</feature>
<feature type="compositionally biased region" description="Polar residues" evidence="10">
    <location>
        <begin position="726"/>
        <end position="741"/>
    </location>
</feature>
<dbReference type="InterPro" id="IPR001214">
    <property type="entry name" value="SET_dom"/>
</dbReference>
<feature type="region of interest" description="Disordered" evidence="10">
    <location>
        <begin position="721"/>
        <end position="741"/>
    </location>
</feature>
<evidence type="ECO:0000256" key="10">
    <source>
        <dbReference type="SAM" id="MobiDB-lite"/>
    </source>
</evidence>
<evidence type="ECO:0000256" key="6">
    <source>
        <dbReference type="ARBA" id="ARBA00022691"/>
    </source>
</evidence>
<evidence type="ECO:0000256" key="7">
    <source>
        <dbReference type="ARBA" id="ARBA00022853"/>
    </source>
</evidence>
<feature type="region of interest" description="Disordered" evidence="10">
    <location>
        <begin position="186"/>
        <end position="240"/>
    </location>
</feature>
<dbReference type="InterPro" id="IPR046341">
    <property type="entry name" value="SET_dom_sf"/>
</dbReference>
<feature type="domain" description="SET" evidence="11">
    <location>
        <begin position="126"/>
        <end position="304"/>
    </location>
</feature>
<evidence type="ECO:0000256" key="8">
    <source>
        <dbReference type="ARBA" id="ARBA00023242"/>
    </source>
</evidence>
<evidence type="ECO:0000256" key="3">
    <source>
        <dbReference type="ARBA" id="ARBA00022454"/>
    </source>
</evidence>
<keyword evidence="9" id="KW-0175">Coiled coil</keyword>
<dbReference type="Gene3D" id="1.10.10.1700">
    <property type="entry name" value="Histone-lysine N-methyltransferase"/>
    <property type="match status" value="1"/>
</dbReference>
<dbReference type="Proteomes" id="UP001182556">
    <property type="component" value="Unassembled WGS sequence"/>
</dbReference>
<dbReference type="GO" id="GO:0042799">
    <property type="term" value="F:histone H4K20 methyltransferase activity"/>
    <property type="evidence" value="ECO:0007669"/>
    <property type="project" value="TreeGrafter"/>
</dbReference>
<feature type="compositionally biased region" description="Acidic residues" evidence="10">
    <location>
        <begin position="189"/>
        <end position="211"/>
    </location>
</feature>
<evidence type="ECO:0000256" key="5">
    <source>
        <dbReference type="ARBA" id="ARBA00022679"/>
    </source>
</evidence>
<keyword evidence="8" id="KW-0539">Nucleus</keyword>
<reference evidence="12" key="1">
    <citation type="submission" date="2023-02" db="EMBL/GenBank/DDBJ databases">
        <title>Identification and recombinant expression of a fungal hydrolase from Papiliotrema laurentii that hydrolyzes apple cutin and clears colloidal polyester polyurethane.</title>
        <authorList>
            <consortium name="DOE Joint Genome Institute"/>
            <person name="Roman V.A."/>
            <person name="Bojanowski C."/>
            <person name="Crable B.R."/>
            <person name="Wagner D.N."/>
            <person name="Hung C.S."/>
            <person name="Nadeau L.J."/>
            <person name="Schratz L."/>
            <person name="Haridas S."/>
            <person name="Pangilinan J."/>
            <person name="Lipzen A."/>
            <person name="Na H."/>
            <person name="Yan M."/>
            <person name="Ng V."/>
            <person name="Grigoriev I.V."/>
            <person name="Spatafora J.W."/>
            <person name="Barlow D."/>
            <person name="Biffinger J."/>
            <person name="Kelley-Loughnane N."/>
            <person name="Varaljay V.A."/>
            <person name="Crookes-Goodson W.J."/>
        </authorList>
    </citation>
    <scope>NUCLEOTIDE SEQUENCE</scope>
    <source>
        <strain evidence="12">5307AH</strain>
    </source>
</reference>
<dbReference type="GO" id="GO:0005634">
    <property type="term" value="C:nucleus"/>
    <property type="evidence" value="ECO:0007669"/>
    <property type="project" value="UniProtKB-SubCell"/>
</dbReference>
<feature type="compositionally biased region" description="Basic and acidic residues" evidence="10">
    <location>
        <begin position="212"/>
        <end position="240"/>
    </location>
</feature>
<evidence type="ECO:0000256" key="4">
    <source>
        <dbReference type="ARBA" id="ARBA00022603"/>
    </source>
</evidence>
<dbReference type="EMBL" id="JAODAN010000001">
    <property type="protein sequence ID" value="KAK1928040.1"/>
    <property type="molecule type" value="Genomic_DNA"/>
</dbReference>
<dbReference type="PROSITE" id="PS50280">
    <property type="entry name" value="SET"/>
    <property type="match status" value="1"/>
</dbReference>
<name>A0AAD9L9D4_PAPLA</name>
<feature type="compositionally biased region" description="Basic and acidic residues" evidence="10">
    <location>
        <begin position="896"/>
        <end position="912"/>
    </location>
</feature>
<dbReference type="PANTHER" id="PTHR12977:SF4">
    <property type="entry name" value="HISTONE-LYSINE N-METHYLTRANSFERASE KMT5B"/>
    <property type="match status" value="1"/>
</dbReference>
<dbReference type="InterPro" id="IPR039977">
    <property type="entry name" value="Suv4-20/Set9"/>
</dbReference>
<feature type="region of interest" description="Disordered" evidence="10">
    <location>
        <begin position="553"/>
        <end position="575"/>
    </location>
</feature>
<keyword evidence="7" id="KW-0156">Chromatin regulator</keyword>
<sequence>MSLPPSSLKRLNAIDPSIVLPHPAEDLSADDDLLSWILVDQLGALPNTRLGVHPQQVKFVGPPFKTEEVMDIVRHTVIKGNIETAVQALQEFHLIASHLASKTTDQQRDRFIQHLRRYLLPLLPTSRVEVFTTPRYTAVTKHTELAVFATRPLLRGVILTELQGSVVPLPDAWREEMEIGEDFAHHAAEEEDDYSEYESGDSEDDEDEGMETEGRSSSREKGKGKERDSESRMRGARRSDRTKRRDFSIVWSGLKRCFQLFLGPARFLNHDCNPNVELLRQGKYVTFRVLRDIRVGDEITTFYGDNYFGRGNIECLCLTCELAHKGGFTPKESSRPTSSRSQSRDNSAAPPSISSRVPKPSHLRNAVTDMDDTSSNGNGSESRNESPGPSMRLASGDHDDVNSVSTPSKAKSRGRDTESVASDSEPDAESPRRGRSQRLAAKKIKPWAYLKRPREILRAMQQGSHQERGEHDEDEDLPEDFPRCGTCAKPLHERVWYANRYFDHCPRCIRHALIFNLPWPAHRPQDILEYPPSHLIPNGYMPKRISSIPLPTLSKKRPEPLPCPPPSPTALTKEQKSQYRLRALIEMQEYMEENLRNAAWAAQDAEEQAVIARAEAAEAAAKRKEDMRAKKIEERRKRDENKIKGSGVWSRYEYITAEEWERRVAANTMVTSGTRRGGRFRAEADEEAMKRLAEEKRAKEEAKARRREAKVLARQAVSGGRVENGYGSSSAPGPSNYQTAGRSNEGVVHVSSGGGHSPVATNPISLKFNIGKGNTHNGTGNMSNGSIVVANGLGADAVAPSPPVKRGRGRPPGTGKHQKKERESAKKALEAARLVAEAPPGDTIVVAQLPGVTHPAPSRGLPAVSVKSTKVTVRETDRTPRLERAALRLWDAPDQPESRYAYDRGTRAEAEHTSATPSDRVKGKGKDGASVDAVSDEIKEESSESVPSGRGSDNGHGVSILGKRSGDVGLPPRQRVLLDGHREDAADGGGVKRRKFVHESEGVKIKVRDYFTREPILVDDETHQYPPSPWYRS</sequence>
<feature type="region of interest" description="Disordered" evidence="10">
    <location>
        <begin position="798"/>
        <end position="827"/>
    </location>
</feature>
<dbReference type="PANTHER" id="PTHR12977">
    <property type="entry name" value="SUPPRESSOR OF VARIEGATION 4-20-RELATED"/>
    <property type="match status" value="1"/>
</dbReference>